<dbReference type="InterPro" id="IPR017927">
    <property type="entry name" value="FAD-bd_FR_type"/>
</dbReference>
<keyword evidence="3" id="KW-0479">Metal-binding</keyword>
<gene>
    <name evidence="12" type="primary">boxA</name>
    <name evidence="12" type="ORF">Q7A36_07160</name>
</gene>
<protein>
    <submittedName>
        <fullName evidence="12">Benzoyl-CoA 2,3-epoxidase subunit BoxA</fullName>
        <ecNumber evidence="12">1.14.13.208</ecNumber>
    </submittedName>
</protein>
<dbReference type="Pfam" id="PF00175">
    <property type="entry name" value="NAD_binding_1"/>
    <property type="match status" value="1"/>
</dbReference>
<evidence type="ECO:0000313" key="13">
    <source>
        <dbReference type="Proteomes" id="UP001243009"/>
    </source>
</evidence>
<dbReference type="Gene3D" id="3.40.50.80">
    <property type="entry name" value="Nucleotide-binding domain of ferredoxin-NADP reductase (FNR) module"/>
    <property type="match status" value="1"/>
</dbReference>
<evidence type="ECO:0000256" key="2">
    <source>
        <dbReference type="ARBA" id="ARBA00022630"/>
    </source>
</evidence>
<keyword evidence="2 9" id="KW-0285">Flavoprotein</keyword>
<sequence>MDGSQATAGLKQHLIDPEICIRCNTCEATCPIGAITHDDNNYVVDAGTCNHCMDCVSPCPTGAIDNWFQVGAPFSIEEQFSWQELPPRPALAEPAVDALDEEAAALLADAHKGAGGAARAPASASKPRVNLFNRAGPATAKVTGNIRVTKAGTGSDVHHIILDFGTVPFPVLEGQSIGIVPSGTDANGRPHAMRLYSICSARDGERPNTNNLALTVKRVAEPQPDGSVFRGIASNYLCDLALGDTVEVIGPFGATFLMPDDPEADILMLCTGTGAAPFRAFTERRRRLGTQGRGRLHLFFGARTPQELPYFGPLQKVPAAVLSQHLVFSRLPEAPKEYVQDRLRAQAEEVAALLRKPTTHIYVCGLRGLETGVEEAFAAIGREHGIDWHALRAGMREQGRYHVETY</sequence>
<proteinExistence type="predicted"/>
<keyword evidence="8" id="KW-0411">Iron-sulfur</keyword>
<dbReference type="InterPro" id="IPR015701">
    <property type="entry name" value="FNR"/>
</dbReference>
<dbReference type="InterPro" id="IPR001433">
    <property type="entry name" value="OxRdtase_FAD/NAD-bd"/>
</dbReference>
<dbReference type="Pfam" id="PF12838">
    <property type="entry name" value="Fer4_7"/>
    <property type="match status" value="1"/>
</dbReference>
<organism evidence="12 13">
    <name type="scientific">Paracraurococcus lichenis</name>
    <dbReference type="NCBI Taxonomy" id="3064888"/>
    <lineage>
        <taxon>Bacteria</taxon>
        <taxon>Pseudomonadati</taxon>
        <taxon>Pseudomonadota</taxon>
        <taxon>Alphaproteobacteria</taxon>
        <taxon>Acetobacterales</taxon>
        <taxon>Roseomonadaceae</taxon>
        <taxon>Paracraurococcus</taxon>
    </lineage>
</organism>
<dbReference type="SUPFAM" id="SSF63380">
    <property type="entry name" value="Riboflavin synthase domain-like"/>
    <property type="match status" value="1"/>
</dbReference>
<dbReference type="RefSeq" id="WP_305102979.1">
    <property type="nucleotide sequence ID" value="NZ_JAUTWS010000005.1"/>
</dbReference>
<evidence type="ECO:0000256" key="3">
    <source>
        <dbReference type="ARBA" id="ARBA00022723"/>
    </source>
</evidence>
<dbReference type="InterPro" id="IPR001709">
    <property type="entry name" value="Flavoprot_Pyr_Nucl_cyt_Rdtase"/>
</dbReference>
<feature type="domain" description="4Fe-4S ferredoxin-type" evidence="10">
    <location>
        <begin position="42"/>
        <end position="69"/>
    </location>
</feature>
<keyword evidence="5 9" id="KW-0521">NADP</keyword>
<dbReference type="GO" id="GO:0016491">
    <property type="term" value="F:oxidoreductase activity"/>
    <property type="evidence" value="ECO:0007669"/>
    <property type="project" value="UniProtKB-KW"/>
</dbReference>
<evidence type="ECO:0000256" key="4">
    <source>
        <dbReference type="ARBA" id="ARBA00022827"/>
    </source>
</evidence>
<evidence type="ECO:0000256" key="6">
    <source>
        <dbReference type="ARBA" id="ARBA00023002"/>
    </source>
</evidence>
<evidence type="ECO:0000256" key="7">
    <source>
        <dbReference type="ARBA" id="ARBA00023004"/>
    </source>
</evidence>
<dbReference type="InterPro" id="IPR017938">
    <property type="entry name" value="Riboflavin_synthase-like_b-brl"/>
</dbReference>
<keyword evidence="13" id="KW-1185">Reference proteome</keyword>
<dbReference type="EMBL" id="JAUTWS010000005">
    <property type="protein sequence ID" value="MDO9708113.1"/>
    <property type="molecule type" value="Genomic_DNA"/>
</dbReference>
<dbReference type="NCBIfam" id="TIGR03224">
    <property type="entry name" value="benzo_boxA"/>
    <property type="match status" value="1"/>
</dbReference>
<dbReference type="PROSITE" id="PS51384">
    <property type="entry name" value="FAD_FR"/>
    <property type="match status" value="1"/>
</dbReference>
<dbReference type="SUPFAM" id="SSF52343">
    <property type="entry name" value="Ferredoxin reductase-like, C-terminal NADP-linked domain"/>
    <property type="match status" value="1"/>
</dbReference>
<reference evidence="12 13" key="1">
    <citation type="submission" date="2023-08" db="EMBL/GenBank/DDBJ databases">
        <title>The draft genome sequence of Paracraurococcus sp. LOR1-02.</title>
        <authorList>
            <person name="Kingkaew E."/>
            <person name="Tanasupawat S."/>
        </authorList>
    </citation>
    <scope>NUCLEOTIDE SEQUENCE [LARGE SCALE GENOMIC DNA]</scope>
    <source>
        <strain evidence="12 13">LOR1-02</strain>
    </source>
</reference>
<keyword evidence="6 9" id="KW-0560">Oxidoreductase</keyword>
<accession>A0ABT9DW34</accession>
<dbReference type="InterPro" id="IPR039261">
    <property type="entry name" value="FNR_nucleotide-bd"/>
</dbReference>
<evidence type="ECO:0000256" key="1">
    <source>
        <dbReference type="ARBA" id="ARBA00001974"/>
    </source>
</evidence>
<dbReference type="PRINTS" id="PR00371">
    <property type="entry name" value="FPNCR"/>
</dbReference>
<dbReference type="PROSITE" id="PS51379">
    <property type="entry name" value="4FE4S_FER_2"/>
    <property type="match status" value="2"/>
</dbReference>
<name>A0ABT9DW34_9PROT</name>
<dbReference type="Gene3D" id="2.40.30.10">
    <property type="entry name" value="Translation factors"/>
    <property type="match status" value="1"/>
</dbReference>
<evidence type="ECO:0000259" key="11">
    <source>
        <dbReference type="PROSITE" id="PS51384"/>
    </source>
</evidence>
<dbReference type="PROSITE" id="PS00198">
    <property type="entry name" value="4FE4S_FER_1"/>
    <property type="match status" value="2"/>
</dbReference>
<dbReference type="InterPro" id="IPR017634">
    <property type="entry name" value="Benzoyl_CoA_Oase_BoxA"/>
</dbReference>
<dbReference type="Proteomes" id="UP001243009">
    <property type="component" value="Unassembled WGS sequence"/>
</dbReference>
<evidence type="ECO:0000313" key="12">
    <source>
        <dbReference type="EMBL" id="MDO9708113.1"/>
    </source>
</evidence>
<feature type="domain" description="FAD-binding FR-type" evidence="11">
    <location>
        <begin position="135"/>
        <end position="258"/>
    </location>
</feature>
<dbReference type="InterPro" id="IPR017900">
    <property type="entry name" value="4Fe4S_Fe_S_CS"/>
</dbReference>
<evidence type="ECO:0000256" key="8">
    <source>
        <dbReference type="ARBA" id="ARBA00023014"/>
    </source>
</evidence>
<comment type="cofactor">
    <cofactor evidence="1">
        <name>FAD</name>
        <dbReference type="ChEBI" id="CHEBI:57692"/>
    </cofactor>
</comment>
<keyword evidence="7" id="KW-0408">Iron</keyword>
<dbReference type="Gene3D" id="3.30.70.20">
    <property type="match status" value="1"/>
</dbReference>
<evidence type="ECO:0000256" key="5">
    <source>
        <dbReference type="ARBA" id="ARBA00022857"/>
    </source>
</evidence>
<feature type="domain" description="4Fe-4S ferredoxin-type" evidence="10">
    <location>
        <begin position="11"/>
        <end position="40"/>
    </location>
</feature>
<dbReference type="PIRSF" id="PIRSF501177">
    <property type="entry name" value="BoxA"/>
    <property type="match status" value="1"/>
</dbReference>
<dbReference type="SUPFAM" id="SSF54862">
    <property type="entry name" value="4Fe-4S ferredoxins"/>
    <property type="match status" value="1"/>
</dbReference>
<dbReference type="InterPro" id="IPR017896">
    <property type="entry name" value="4Fe4S_Fe-S-bd"/>
</dbReference>
<evidence type="ECO:0000259" key="10">
    <source>
        <dbReference type="PROSITE" id="PS51379"/>
    </source>
</evidence>
<evidence type="ECO:0000256" key="9">
    <source>
        <dbReference type="PIRNR" id="PIRNR000361"/>
    </source>
</evidence>
<dbReference type="PANTHER" id="PTHR43314">
    <property type="match status" value="1"/>
</dbReference>
<dbReference type="EC" id="1.14.13.208" evidence="12"/>
<keyword evidence="4 9" id="KW-0274">FAD</keyword>
<comment type="caution">
    <text evidence="12">The sequence shown here is derived from an EMBL/GenBank/DDBJ whole genome shotgun (WGS) entry which is preliminary data.</text>
</comment>
<dbReference type="PIRSF" id="PIRSF000361">
    <property type="entry name" value="Frd-NADP+_RD"/>
    <property type="match status" value="1"/>
</dbReference>